<keyword evidence="2" id="KW-1185">Reference proteome</keyword>
<gene>
    <name evidence="1" type="ORF">V1525DRAFT_400437</name>
</gene>
<proteinExistence type="predicted"/>
<name>A0ACC3T480_LIPKO</name>
<comment type="caution">
    <text evidence="1">The sequence shown here is derived from an EMBL/GenBank/DDBJ whole genome shotgun (WGS) entry which is preliminary data.</text>
</comment>
<sequence length="291" mass="33212">MTDIDPGEYGSSHQVVDAIAEIPSEEEQLIDDHSLSYQSVQQIHDAFSSFWNSYAEKLINYGIAGPDDNCDGGGVGCLAGLHKRYVDIYLASDEFNILAQRNADGRNWREERLSKEAKSGNTQIPDFSPEPEDLEFDERLAKVERQIKRLDNDENLTKPLIKKRGRRARKGFTEPAAKRPQLKATRGDRRGPAGVPRRSRIQARRGVLSCEVIVNRYSQLGHTYQATFRKSISGQLGMSKKKRKGRNKIDLDGLWATHWRLARSESPPIQKRRHLPFLRRALAKGKRCYKR</sequence>
<organism evidence="1 2">
    <name type="scientific">Lipomyces kononenkoae</name>
    <name type="common">Yeast</name>
    <dbReference type="NCBI Taxonomy" id="34357"/>
    <lineage>
        <taxon>Eukaryota</taxon>
        <taxon>Fungi</taxon>
        <taxon>Dikarya</taxon>
        <taxon>Ascomycota</taxon>
        <taxon>Saccharomycotina</taxon>
        <taxon>Lipomycetes</taxon>
        <taxon>Lipomycetales</taxon>
        <taxon>Lipomycetaceae</taxon>
        <taxon>Lipomyces</taxon>
    </lineage>
</organism>
<evidence type="ECO:0000313" key="2">
    <source>
        <dbReference type="Proteomes" id="UP001433508"/>
    </source>
</evidence>
<dbReference type="EMBL" id="MU971353">
    <property type="protein sequence ID" value="KAK9238752.1"/>
    <property type="molecule type" value="Genomic_DNA"/>
</dbReference>
<protein>
    <submittedName>
        <fullName evidence="1">Uncharacterized protein</fullName>
    </submittedName>
</protein>
<evidence type="ECO:0000313" key="1">
    <source>
        <dbReference type="EMBL" id="KAK9238752.1"/>
    </source>
</evidence>
<accession>A0ACC3T480</accession>
<dbReference type="Proteomes" id="UP001433508">
    <property type="component" value="Unassembled WGS sequence"/>
</dbReference>
<reference evidence="2" key="1">
    <citation type="journal article" date="2024" name="Front. Bioeng. Biotechnol.">
        <title>Genome-scale model development and genomic sequencing of the oleaginous clade Lipomyces.</title>
        <authorList>
            <person name="Czajka J.J."/>
            <person name="Han Y."/>
            <person name="Kim J."/>
            <person name="Mondo S.J."/>
            <person name="Hofstad B.A."/>
            <person name="Robles A."/>
            <person name="Haridas S."/>
            <person name="Riley R."/>
            <person name="LaButti K."/>
            <person name="Pangilinan J."/>
            <person name="Andreopoulos W."/>
            <person name="Lipzen A."/>
            <person name="Yan J."/>
            <person name="Wang M."/>
            <person name="Ng V."/>
            <person name="Grigoriev I.V."/>
            <person name="Spatafora J.W."/>
            <person name="Magnuson J.K."/>
            <person name="Baker S.E."/>
            <person name="Pomraning K.R."/>
        </authorList>
    </citation>
    <scope>NUCLEOTIDE SEQUENCE [LARGE SCALE GENOMIC DNA]</scope>
    <source>
        <strain evidence="2">CBS 7786</strain>
    </source>
</reference>